<comment type="caution">
    <text evidence="2">The sequence shown here is derived from an EMBL/GenBank/DDBJ whole genome shotgun (WGS) entry which is preliminary data.</text>
</comment>
<dbReference type="AlphaFoldDB" id="A0A1R3GXN8"/>
<proteinExistence type="predicted"/>
<accession>A0A1R3GXN8</accession>
<dbReference type="InterPro" id="IPR008930">
    <property type="entry name" value="Terpenoid_cyclase/PrenylTrfase"/>
</dbReference>
<dbReference type="SUPFAM" id="SSF48239">
    <property type="entry name" value="Terpenoid cyclases/Protein prenyltransferases"/>
    <property type="match status" value="1"/>
</dbReference>
<reference evidence="2 3" key="1">
    <citation type="submission" date="2013-09" db="EMBL/GenBank/DDBJ databases">
        <title>Corchorus capsularis genome sequencing.</title>
        <authorList>
            <person name="Alam M."/>
            <person name="Haque M.S."/>
            <person name="Islam M.S."/>
            <person name="Emdad E.M."/>
            <person name="Islam M.M."/>
            <person name="Ahmed B."/>
            <person name="Halim A."/>
            <person name="Hossen Q.M.M."/>
            <person name="Hossain M.Z."/>
            <person name="Ahmed R."/>
            <person name="Khan M.M."/>
            <person name="Islam R."/>
            <person name="Rashid M.M."/>
            <person name="Khan S.A."/>
            <person name="Rahman M.S."/>
            <person name="Alam M."/>
        </authorList>
    </citation>
    <scope>NUCLEOTIDE SEQUENCE [LARGE SCALE GENOMIC DNA]</scope>
    <source>
        <strain evidence="3">cv. CVL-1</strain>
        <tissue evidence="2">Whole seedling</tissue>
    </source>
</reference>
<dbReference type="STRING" id="210143.A0A1R3GXN8"/>
<dbReference type="PANTHER" id="PTHR11764:SF44">
    <property type="entry name" value="LANOSTEROL SYNTHASE"/>
    <property type="match status" value="1"/>
</dbReference>
<dbReference type="OMA" id="WILEHDS"/>
<dbReference type="GO" id="GO:0016104">
    <property type="term" value="P:triterpenoid biosynthetic process"/>
    <property type="evidence" value="ECO:0007669"/>
    <property type="project" value="InterPro"/>
</dbReference>
<evidence type="ECO:0000259" key="1">
    <source>
        <dbReference type="Pfam" id="PF13249"/>
    </source>
</evidence>
<evidence type="ECO:0000313" key="2">
    <source>
        <dbReference type="EMBL" id="OMO62894.1"/>
    </source>
</evidence>
<dbReference type="GO" id="GO:0016740">
    <property type="term" value="F:transferase activity"/>
    <property type="evidence" value="ECO:0007669"/>
    <property type="project" value="UniProtKB-KW"/>
</dbReference>
<dbReference type="Pfam" id="PF13249">
    <property type="entry name" value="SQHop_cyclase_N"/>
    <property type="match status" value="1"/>
</dbReference>
<dbReference type="Gene3D" id="1.50.10.20">
    <property type="match status" value="1"/>
</dbReference>
<organism evidence="2 3">
    <name type="scientific">Corchorus capsularis</name>
    <name type="common">Jute</name>
    <dbReference type="NCBI Taxonomy" id="210143"/>
    <lineage>
        <taxon>Eukaryota</taxon>
        <taxon>Viridiplantae</taxon>
        <taxon>Streptophyta</taxon>
        <taxon>Embryophyta</taxon>
        <taxon>Tracheophyta</taxon>
        <taxon>Spermatophyta</taxon>
        <taxon>Magnoliopsida</taxon>
        <taxon>eudicotyledons</taxon>
        <taxon>Gunneridae</taxon>
        <taxon>Pentapetalae</taxon>
        <taxon>rosids</taxon>
        <taxon>malvids</taxon>
        <taxon>Malvales</taxon>
        <taxon>Malvaceae</taxon>
        <taxon>Grewioideae</taxon>
        <taxon>Apeibeae</taxon>
        <taxon>Corchorus</taxon>
    </lineage>
</organism>
<dbReference type="GO" id="GO:0005811">
    <property type="term" value="C:lipid droplet"/>
    <property type="evidence" value="ECO:0007669"/>
    <property type="project" value="InterPro"/>
</dbReference>
<dbReference type="PANTHER" id="PTHR11764">
    <property type="entry name" value="TERPENE CYCLASE/MUTASE FAMILY MEMBER"/>
    <property type="match status" value="1"/>
</dbReference>
<sequence>MWKLKLSQGEEPWLASMNNHMGRQYWEFDPNLGSPGERAQVEKARNQFTKHRFQAKQSCDLLTRFQFGRENLETIIKVKYLKMGEQVTEEIVKMTLTRALRFYSTLQAPDGFWPADYGGPLFLLPGLVIGLFVTGDLDIVLPSEHQREIRRYLYNHQNKDGGWGLHIEGESTMFGTALSYVSLRLLGERKDGGDGAIAKARKWILDHGGITFIPSWGKMWLSVLGIYEWSGNNPLLPEFWLLPYFLPIHPGYLYCPST</sequence>
<gene>
    <name evidence="2" type="ORF">CCACVL1_22583</name>
</gene>
<dbReference type="OrthoDB" id="21502at2759"/>
<protein>
    <submittedName>
        <fullName evidence="2">Prenyltransferase/squalene oxidase</fullName>
    </submittedName>
</protein>
<keyword evidence="2" id="KW-0808">Transferase</keyword>
<dbReference type="GO" id="GO:0031559">
    <property type="term" value="F:oxidosqualene cyclase activity"/>
    <property type="evidence" value="ECO:0007669"/>
    <property type="project" value="UniProtKB-ARBA"/>
</dbReference>
<dbReference type="InterPro" id="IPR032697">
    <property type="entry name" value="SQ_cyclase_N"/>
</dbReference>
<feature type="domain" description="Squalene cyclase N-terminal" evidence="1">
    <location>
        <begin position="143"/>
        <end position="250"/>
    </location>
</feature>
<dbReference type="Proteomes" id="UP000188268">
    <property type="component" value="Unassembled WGS sequence"/>
</dbReference>
<name>A0A1R3GXN8_COCAP</name>
<dbReference type="EMBL" id="AWWV01013103">
    <property type="protein sequence ID" value="OMO62894.1"/>
    <property type="molecule type" value="Genomic_DNA"/>
</dbReference>
<dbReference type="Gramene" id="OMO62894">
    <property type="protein sequence ID" value="OMO62894"/>
    <property type="gene ID" value="CCACVL1_22583"/>
</dbReference>
<evidence type="ECO:0000313" key="3">
    <source>
        <dbReference type="Proteomes" id="UP000188268"/>
    </source>
</evidence>
<keyword evidence="3" id="KW-1185">Reference proteome</keyword>
<dbReference type="InterPro" id="IPR018333">
    <property type="entry name" value="Squalene_cyclase"/>
</dbReference>